<dbReference type="GO" id="GO:0006629">
    <property type="term" value="P:lipid metabolic process"/>
    <property type="evidence" value="ECO:0007669"/>
    <property type="project" value="InterPro"/>
</dbReference>
<dbReference type="InParanoid" id="A0A5J5F8T2"/>
<proteinExistence type="predicted"/>
<feature type="domain" description="Phosphatidylinositol-specific phospholipase C X" evidence="1">
    <location>
        <begin position="171"/>
        <end position="315"/>
    </location>
</feature>
<dbReference type="OrthoDB" id="1046782at2759"/>
<organism evidence="2 3">
    <name type="scientific">Sphaerosporella brunnea</name>
    <dbReference type="NCBI Taxonomy" id="1250544"/>
    <lineage>
        <taxon>Eukaryota</taxon>
        <taxon>Fungi</taxon>
        <taxon>Dikarya</taxon>
        <taxon>Ascomycota</taxon>
        <taxon>Pezizomycotina</taxon>
        <taxon>Pezizomycetes</taxon>
        <taxon>Pezizales</taxon>
        <taxon>Pyronemataceae</taxon>
        <taxon>Sphaerosporella</taxon>
    </lineage>
</organism>
<sequence length="469" mass="51740">MPPNLTIRNLTSMPLKITHTSRYPPPRRAPEPITGRNLTDISNLANNLGTFLRRSPISVSSAQLAKNAKLFEETDVAVEIAVYTGRDAGFALGDGAAVLRLDFEVVEHNGAVGKFRVELVHAEEGAEMNVVPLNGGGGGGISLACILHRKRNHLALLSTAEMKAWMGKLKDSTHLGELSIPGTHNSPTYHLALPSVRCQEVSVREQLENGVRFLDVRAQPDGKEIVLVHGAFPIALSGKKTLKDLLKECYDFLQAHKSETIIVSLKREGHGKWDEGEFSKVIKTQVIERNIDMWYVEPEMPRLEKCRGKCILFRRYHLDDSLKSEHGGKGYGINAEAWDYNTPNYTTPSNICVQDFCEVLETQNIDKKIGYVKDHLERSCTQIAAAGKEGKEPPLFINFLSASNFWKVGTWPEKVAAKINPAICEHLAVDHRVEGGNAGTGVVITDFVGEDRNFALFKLVVGMNGGLLV</sequence>
<name>A0A5J5F8T2_9PEZI</name>
<dbReference type="PANTHER" id="PTHR13593:SF113">
    <property type="entry name" value="SI:DKEY-266F7.9"/>
    <property type="match status" value="1"/>
</dbReference>
<reference evidence="2 3" key="1">
    <citation type="submission" date="2019-09" db="EMBL/GenBank/DDBJ databases">
        <title>Draft genome of the ectomycorrhizal ascomycete Sphaerosporella brunnea.</title>
        <authorList>
            <consortium name="DOE Joint Genome Institute"/>
            <person name="Benucci G.M."/>
            <person name="Marozzi G."/>
            <person name="Antonielli L."/>
            <person name="Sanchez S."/>
            <person name="Marco P."/>
            <person name="Wang X."/>
            <person name="Falini L.B."/>
            <person name="Barry K."/>
            <person name="Haridas S."/>
            <person name="Lipzen A."/>
            <person name="Labutti K."/>
            <person name="Grigoriev I.V."/>
            <person name="Murat C."/>
            <person name="Martin F."/>
            <person name="Albertini E."/>
            <person name="Donnini D."/>
            <person name="Bonito G."/>
        </authorList>
    </citation>
    <scope>NUCLEOTIDE SEQUENCE [LARGE SCALE GENOMIC DNA]</scope>
    <source>
        <strain evidence="2 3">Sb_GMNB300</strain>
    </source>
</reference>
<dbReference type="InterPro" id="IPR000909">
    <property type="entry name" value="PLipase_C_PInositol-sp_X_dom"/>
</dbReference>
<keyword evidence="3" id="KW-1185">Reference proteome</keyword>
<dbReference type="GO" id="GO:0008081">
    <property type="term" value="F:phosphoric diester hydrolase activity"/>
    <property type="evidence" value="ECO:0007669"/>
    <property type="project" value="InterPro"/>
</dbReference>
<dbReference type="Gene3D" id="3.20.20.190">
    <property type="entry name" value="Phosphatidylinositol (PI) phosphodiesterase"/>
    <property type="match status" value="1"/>
</dbReference>
<evidence type="ECO:0000313" key="3">
    <source>
        <dbReference type="Proteomes" id="UP000326924"/>
    </source>
</evidence>
<dbReference type="EMBL" id="VXIS01000014">
    <property type="protein sequence ID" value="KAA8913502.1"/>
    <property type="molecule type" value="Genomic_DNA"/>
</dbReference>
<dbReference type="Proteomes" id="UP000326924">
    <property type="component" value="Unassembled WGS sequence"/>
</dbReference>
<evidence type="ECO:0000259" key="1">
    <source>
        <dbReference type="SMART" id="SM00148"/>
    </source>
</evidence>
<dbReference type="SMART" id="SM00148">
    <property type="entry name" value="PLCXc"/>
    <property type="match status" value="1"/>
</dbReference>
<dbReference type="PANTHER" id="PTHR13593">
    <property type="match status" value="1"/>
</dbReference>
<dbReference type="PROSITE" id="PS50007">
    <property type="entry name" value="PIPLC_X_DOMAIN"/>
    <property type="match status" value="1"/>
</dbReference>
<comment type="caution">
    <text evidence="2">The sequence shown here is derived from an EMBL/GenBank/DDBJ whole genome shotgun (WGS) entry which is preliminary data.</text>
</comment>
<protein>
    <submittedName>
        <fullName evidence="2">PLC-like phosphodiesterase</fullName>
    </submittedName>
</protein>
<dbReference type="InterPro" id="IPR051057">
    <property type="entry name" value="PI-PLC_domain"/>
</dbReference>
<dbReference type="InterPro" id="IPR017946">
    <property type="entry name" value="PLC-like_Pdiesterase_TIM-brl"/>
</dbReference>
<dbReference type="Pfam" id="PF00388">
    <property type="entry name" value="PI-PLC-X"/>
    <property type="match status" value="1"/>
</dbReference>
<dbReference type="AlphaFoldDB" id="A0A5J5F8T2"/>
<evidence type="ECO:0000313" key="2">
    <source>
        <dbReference type="EMBL" id="KAA8913502.1"/>
    </source>
</evidence>
<dbReference type="SUPFAM" id="SSF51695">
    <property type="entry name" value="PLC-like phosphodiesterases"/>
    <property type="match status" value="1"/>
</dbReference>
<accession>A0A5J5F8T2</accession>
<dbReference type="CDD" id="cd08586">
    <property type="entry name" value="PI-PLCc_BcPLC_like"/>
    <property type="match status" value="1"/>
</dbReference>
<gene>
    <name evidence="2" type="ORF">FN846DRAFT_929390</name>
</gene>